<evidence type="ECO:0000259" key="1">
    <source>
        <dbReference type="Pfam" id="PF06985"/>
    </source>
</evidence>
<evidence type="ECO:0000313" key="2">
    <source>
        <dbReference type="EMBL" id="KAF2188608.1"/>
    </source>
</evidence>
<keyword evidence="3" id="KW-1185">Reference proteome</keyword>
<proteinExistence type="predicted"/>
<dbReference type="OrthoDB" id="2958217at2759"/>
<dbReference type="PANTHER" id="PTHR33112">
    <property type="entry name" value="DOMAIN PROTEIN, PUTATIVE-RELATED"/>
    <property type="match status" value="1"/>
</dbReference>
<dbReference type="Pfam" id="PF06985">
    <property type="entry name" value="HET"/>
    <property type="match status" value="1"/>
</dbReference>
<reference evidence="2" key="1">
    <citation type="journal article" date="2020" name="Stud. Mycol.">
        <title>101 Dothideomycetes genomes: a test case for predicting lifestyles and emergence of pathogens.</title>
        <authorList>
            <person name="Haridas S."/>
            <person name="Albert R."/>
            <person name="Binder M."/>
            <person name="Bloem J."/>
            <person name="Labutti K."/>
            <person name="Salamov A."/>
            <person name="Andreopoulos B."/>
            <person name="Baker S."/>
            <person name="Barry K."/>
            <person name="Bills G."/>
            <person name="Bluhm B."/>
            <person name="Cannon C."/>
            <person name="Castanera R."/>
            <person name="Culley D."/>
            <person name="Daum C."/>
            <person name="Ezra D."/>
            <person name="Gonzalez J."/>
            <person name="Henrissat B."/>
            <person name="Kuo A."/>
            <person name="Liang C."/>
            <person name="Lipzen A."/>
            <person name="Lutzoni F."/>
            <person name="Magnuson J."/>
            <person name="Mondo S."/>
            <person name="Nolan M."/>
            <person name="Ohm R."/>
            <person name="Pangilinan J."/>
            <person name="Park H.-J."/>
            <person name="Ramirez L."/>
            <person name="Alfaro M."/>
            <person name="Sun H."/>
            <person name="Tritt A."/>
            <person name="Yoshinaga Y."/>
            <person name="Zwiers L.-H."/>
            <person name="Turgeon B."/>
            <person name="Goodwin S."/>
            <person name="Spatafora J."/>
            <person name="Crous P."/>
            <person name="Grigoriev I."/>
        </authorList>
    </citation>
    <scope>NUCLEOTIDE SEQUENCE</scope>
    <source>
        <strain evidence="2">CBS 207.26</strain>
    </source>
</reference>
<dbReference type="AlphaFoldDB" id="A0A6A6EDH9"/>
<sequence length="75" mass="8397">LTKPFQEAIITAASLGYSFLWIDSLCIIQDSGEDWKRESVTMRDIYRNAAFTIVASAAWSGKEGLFRTQDALANH</sequence>
<dbReference type="Proteomes" id="UP000800200">
    <property type="component" value="Unassembled WGS sequence"/>
</dbReference>
<dbReference type="InterPro" id="IPR010730">
    <property type="entry name" value="HET"/>
</dbReference>
<evidence type="ECO:0000313" key="3">
    <source>
        <dbReference type="Proteomes" id="UP000800200"/>
    </source>
</evidence>
<dbReference type="PANTHER" id="PTHR33112:SF10">
    <property type="entry name" value="TOL"/>
    <property type="match status" value="1"/>
</dbReference>
<protein>
    <submittedName>
        <fullName evidence="2">HET-domain-containing protein</fullName>
    </submittedName>
</protein>
<feature type="non-terminal residue" evidence="2">
    <location>
        <position position="1"/>
    </location>
</feature>
<feature type="domain" description="Heterokaryon incompatibility" evidence="1">
    <location>
        <begin position="1"/>
        <end position="70"/>
    </location>
</feature>
<name>A0A6A6EDH9_9PEZI</name>
<organism evidence="2 3">
    <name type="scientific">Zopfia rhizophila CBS 207.26</name>
    <dbReference type="NCBI Taxonomy" id="1314779"/>
    <lineage>
        <taxon>Eukaryota</taxon>
        <taxon>Fungi</taxon>
        <taxon>Dikarya</taxon>
        <taxon>Ascomycota</taxon>
        <taxon>Pezizomycotina</taxon>
        <taxon>Dothideomycetes</taxon>
        <taxon>Dothideomycetes incertae sedis</taxon>
        <taxon>Zopfiaceae</taxon>
        <taxon>Zopfia</taxon>
    </lineage>
</organism>
<gene>
    <name evidence="2" type="ORF">K469DRAFT_531536</name>
</gene>
<dbReference type="EMBL" id="ML994623">
    <property type="protein sequence ID" value="KAF2188608.1"/>
    <property type="molecule type" value="Genomic_DNA"/>
</dbReference>
<feature type="non-terminal residue" evidence="2">
    <location>
        <position position="75"/>
    </location>
</feature>
<accession>A0A6A6EDH9</accession>